<accession>A0A6A7AB31</accession>
<dbReference type="Proteomes" id="UP000799424">
    <property type="component" value="Unassembled WGS sequence"/>
</dbReference>
<organism evidence="1 2">
    <name type="scientific">Ophiobolus disseminans</name>
    <dbReference type="NCBI Taxonomy" id="1469910"/>
    <lineage>
        <taxon>Eukaryota</taxon>
        <taxon>Fungi</taxon>
        <taxon>Dikarya</taxon>
        <taxon>Ascomycota</taxon>
        <taxon>Pezizomycotina</taxon>
        <taxon>Dothideomycetes</taxon>
        <taxon>Pleosporomycetidae</taxon>
        <taxon>Pleosporales</taxon>
        <taxon>Pleosporineae</taxon>
        <taxon>Phaeosphaeriaceae</taxon>
        <taxon>Ophiobolus</taxon>
    </lineage>
</organism>
<protein>
    <submittedName>
        <fullName evidence="1">Uncharacterized protein</fullName>
    </submittedName>
</protein>
<gene>
    <name evidence="1" type="ORF">CC86DRAFT_403224</name>
</gene>
<evidence type="ECO:0000313" key="1">
    <source>
        <dbReference type="EMBL" id="KAF2829887.1"/>
    </source>
</evidence>
<dbReference type="EMBL" id="MU006220">
    <property type="protein sequence ID" value="KAF2829887.1"/>
    <property type="molecule type" value="Genomic_DNA"/>
</dbReference>
<proteinExistence type="predicted"/>
<reference evidence="1" key="1">
    <citation type="journal article" date="2020" name="Stud. Mycol.">
        <title>101 Dothideomycetes genomes: a test case for predicting lifestyles and emergence of pathogens.</title>
        <authorList>
            <person name="Haridas S."/>
            <person name="Albert R."/>
            <person name="Binder M."/>
            <person name="Bloem J."/>
            <person name="Labutti K."/>
            <person name="Salamov A."/>
            <person name="Andreopoulos B."/>
            <person name="Baker S."/>
            <person name="Barry K."/>
            <person name="Bills G."/>
            <person name="Bluhm B."/>
            <person name="Cannon C."/>
            <person name="Castanera R."/>
            <person name="Culley D."/>
            <person name="Daum C."/>
            <person name="Ezra D."/>
            <person name="Gonzalez J."/>
            <person name="Henrissat B."/>
            <person name="Kuo A."/>
            <person name="Liang C."/>
            <person name="Lipzen A."/>
            <person name="Lutzoni F."/>
            <person name="Magnuson J."/>
            <person name="Mondo S."/>
            <person name="Nolan M."/>
            <person name="Ohm R."/>
            <person name="Pangilinan J."/>
            <person name="Park H.-J."/>
            <person name="Ramirez L."/>
            <person name="Alfaro M."/>
            <person name="Sun H."/>
            <person name="Tritt A."/>
            <person name="Yoshinaga Y."/>
            <person name="Zwiers L.-H."/>
            <person name="Turgeon B."/>
            <person name="Goodwin S."/>
            <person name="Spatafora J."/>
            <person name="Crous P."/>
            <person name="Grigoriev I."/>
        </authorList>
    </citation>
    <scope>NUCLEOTIDE SEQUENCE</scope>
    <source>
        <strain evidence="1">CBS 113818</strain>
    </source>
</reference>
<dbReference type="AlphaFoldDB" id="A0A6A7AB31"/>
<sequence length="178" mass="20311">MSRSSTKTTSENSLHHKFALRHHNSNILAHLKSIEQSPKTTPDTYKTPARCTPSSHTYLLIIIHAAATTLLSAIRYVPELLLETLFAYLAKLYHWDLGGYIPAVHITEVELWCLGNLRANFAEMGLLAPRTPQGFMTEPVSVLDAIRDEQDEEDWDNWLGWEEEEDGDDMVRHPWRSG</sequence>
<keyword evidence="2" id="KW-1185">Reference proteome</keyword>
<evidence type="ECO:0000313" key="2">
    <source>
        <dbReference type="Proteomes" id="UP000799424"/>
    </source>
</evidence>
<name>A0A6A7AB31_9PLEO</name>